<dbReference type="PROSITE" id="PS51186">
    <property type="entry name" value="GNAT"/>
    <property type="match status" value="2"/>
</dbReference>
<feature type="binding site" evidence="4">
    <location>
        <position position="47"/>
    </location>
    <ligand>
        <name>1D-myo-inositol 2-(L-cysteinylamino)-2-deoxy-alpha-D-glucopyranoside</name>
        <dbReference type="ChEBI" id="CHEBI:58887"/>
    </ligand>
</feature>
<feature type="binding site" evidence="4">
    <location>
        <position position="238"/>
    </location>
    <ligand>
        <name>1D-myo-inositol 2-(L-cysteinylamino)-2-deoxy-alpha-D-glucopyranoside</name>
        <dbReference type="ChEBI" id="CHEBI:58887"/>
    </ligand>
</feature>
<dbReference type="HAMAP" id="MF_01698">
    <property type="entry name" value="MshD"/>
    <property type="match status" value="1"/>
</dbReference>
<dbReference type="SUPFAM" id="SSF55729">
    <property type="entry name" value="Acyl-CoA N-acyltransferases (Nat)"/>
    <property type="match status" value="1"/>
</dbReference>
<keyword evidence="7" id="KW-1185">Reference proteome</keyword>
<feature type="binding site" evidence="4">
    <location>
        <position position="195"/>
    </location>
    <ligand>
        <name>1D-myo-inositol 2-(L-cysteinylamino)-2-deoxy-alpha-D-glucopyranoside</name>
        <dbReference type="ChEBI" id="CHEBI:58887"/>
    </ligand>
</feature>
<comment type="function">
    <text evidence="4">Catalyzes the transfer of acetyl from acetyl-CoA to desacetylmycothiol (Cys-GlcN-Ins) to form mycothiol.</text>
</comment>
<evidence type="ECO:0000313" key="7">
    <source>
        <dbReference type="Proteomes" id="UP000029713"/>
    </source>
</evidence>
<dbReference type="Gene3D" id="3.40.630.30">
    <property type="match status" value="1"/>
</dbReference>
<dbReference type="PANTHER" id="PTHR43877">
    <property type="entry name" value="AMINOALKYLPHOSPHONATE N-ACETYLTRANSFERASE-RELATED-RELATED"/>
    <property type="match status" value="1"/>
</dbReference>
<keyword evidence="1 4" id="KW-0808">Transferase</keyword>
<comment type="catalytic activity">
    <reaction evidence="4">
        <text>1D-myo-inositol 2-(L-cysteinylamino)-2-deoxy-alpha-D-glucopyranoside + acetyl-CoA = mycothiol + CoA + H(+)</text>
        <dbReference type="Rhea" id="RHEA:26172"/>
        <dbReference type="ChEBI" id="CHEBI:15378"/>
        <dbReference type="ChEBI" id="CHEBI:16768"/>
        <dbReference type="ChEBI" id="CHEBI:57287"/>
        <dbReference type="ChEBI" id="CHEBI:57288"/>
        <dbReference type="ChEBI" id="CHEBI:58887"/>
        <dbReference type="EC" id="2.3.1.189"/>
    </reaction>
</comment>
<dbReference type="InterPro" id="IPR000182">
    <property type="entry name" value="GNAT_dom"/>
</dbReference>
<dbReference type="EC" id="2.3.1.189" evidence="4"/>
<comment type="caution">
    <text evidence="4">Lacks conserved residue(s) required for the propagation of feature annotation.</text>
</comment>
<evidence type="ECO:0000256" key="2">
    <source>
        <dbReference type="ARBA" id="ARBA00022737"/>
    </source>
</evidence>
<name>A0A098Y4S3_9ACTN</name>
<proteinExistence type="inferred from homology"/>
<dbReference type="OrthoDB" id="3208058at2"/>
<dbReference type="STRING" id="1522368.IN07_15075"/>
<evidence type="ECO:0000256" key="1">
    <source>
        <dbReference type="ARBA" id="ARBA00022679"/>
    </source>
</evidence>
<dbReference type="InterPro" id="IPR016181">
    <property type="entry name" value="Acyl_CoA_acyltransferase"/>
</dbReference>
<organism evidence="6 7">
    <name type="scientific">Modestobacter caceresii</name>
    <dbReference type="NCBI Taxonomy" id="1522368"/>
    <lineage>
        <taxon>Bacteria</taxon>
        <taxon>Bacillati</taxon>
        <taxon>Actinomycetota</taxon>
        <taxon>Actinomycetes</taxon>
        <taxon>Geodermatophilales</taxon>
        <taxon>Geodermatophilaceae</taxon>
        <taxon>Modestobacter</taxon>
    </lineage>
</organism>
<reference evidence="6 7" key="1">
    <citation type="submission" date="2014-07" db="EMBL/GenBank/DDBJ databases">
        <title>Biosystematic studies on Modestobacter strains isolated from extreme hyper-arid desert soil and from historic building.</title>
        <authorList>
            <person name="Bukarasam K."/>
            <person name="Bull A."/>
            <person name="Girard G."/>
            <person name="van Wezel G."/>
            <person name="Goodfellow M."/>
        </authorList>
    </citation>
    <scope>NUCLEOTIDE SEQUENCE [LARGE SCALE GENOMIC DNA]</scope>
    <source>
        <strain evidence="6 7">KNN45-2b</strain>
    </source>
</reference>
<sequence>MSRSPEPGPLSPVQVEVSERLPAAAVGEVRALLEAALAADGVRPVSEESELRLQHGGPVGGADLIVRDDTGTLLGYARLELPPGDPEAEAELVVAPASRRRGVGTALVARLEELAGDRPLRVWAHGELPGSAELARRRGYDRARVLLQMRRPLDGVDPDPRPALPDGVSVVTFRPATDEDAWLRVNARAFASHPEQGRWTRGDLALREAEAWFDPAGFFLAWRETPGGQELLGFHWTKVHPAGDVGDEPIGEVYVLGIDPDAQGMRLGRALTDVGLAHLRASGLSAVLLYVEEENTTAVALYERSGFTRHAIDVSWRREPRR</sequence>
<dbReference type="CDD" id="cd04301">
    <property type="entry name" value="NAT_SF"/>
    <property type="match status" value="2"/>
</dbReference>
<protein>
    <recommendedName>
        <fullName evidence="4">Mycothiol acetyltransferase</fullName>
        <shortName evidence="4">MSH acetyltransferase</shortName>
        <ecNumber evidence="4">2.3.1.189</ecNumber>
    </recommendedName>
    <alternativeName>
        <fullName evidence="4">Mycothiol synthase</fullName>
    </alternativeName>
</protein>
<keyword evidence="3 4" id="KW-0012">Acyltransferase</keyword>
<dbReference type="PIRSF" id="PIRSF021524">
    <property type="entry name" value="MSH_acetyltransferase"/>
    <property type="match status" value="1"/>
</dbReference>
<dbReference type="InterPro" id="IPR017813">
    <property type="entry name" value="Mycothiol_AcTrfase"/>
</dbReference>
<evidence type="ECO:0000256" key="3">
    <source>
        <dbReference type="ARBA" id="ARBA00023315"/>
    </source>
</evidence>
<evidence type="ECO:0000313" key="6">
    <source>
        <dbReference type="EMBL" id="KGH45833.1"/>
    </source>
</evidence>
<feature type="binding site" evidence="4">
    <location>
        <position position="290"/>
    </location>
    <ligand>
        <name>1D-myo-inositol 2-(L-cysteinylamino)-2-deoxy-alpha-D-glucopyranoside</name>
        <dbReference type="ChEBI" id="CHEBI:58887"/>
    </ligand>
</feature>
<dbReference type="Proteomes" id="UP000029713">
    <property type="component" value="Unassembled WGS sequence"/>
</dbReference>
<dbReference type="GO" id="GO:0035447">
    <property type="term" value="F:mycothiol synthase activity"/>
    <property type="evidence" value="ECO:0007669"/>
    <property type="project" value="UniProtKB-UniRule"/>
</dbReference>
<feature type="domain" description="N-acetyltransferase" evidence="5">
    <location>
        <begin position="171"/>
        <end position="322"/>
    </location>
</feature>
<feature type="binding site" evidence="4">
    <location>
        <position position="252"/>
    </location>
    <ligand>
        <name>1D-myo-inositol 2-(L-cysteinylamino)-2-deoxy-alpha-D-glucopyranoside</name>
        <dbReference type="ChEBI" id="CHEBI:58887"/>
    </ligand>
</feature>
<dbReference type="Pfam" id="PF00583">
    <property type="entry name" value="Acetyltransf_1"/>
    <property type="match status" value="2"/>
</dbReference>
<comment type="caution">
    <text evidence="6">The sequence shown here is derived from an EMBL/GenBank/DDBJ whole genome shotgun (WGS) entry which is preliminary data.</text>
</comment>
<dbReference type="InterPro" id="IPR050832">
    <property type="entry name" value="Bact_Acetyltransf"/>
</dbReference>
<dbReference type="AlphaFoldDB" id="A0A098Y4S3"/>
<dbReference type="NCBIfam" id="TIGR03448">
    <property type="entry name" value="mycothiol_MshD"/>
    <property type="match status" value="1"/>
</dbReference>
<accession>A0A098Y4S3</accession>
<feature type="binding site" evidence="4">
    <location>
        <begin position="256"/>
        <end position="258"/>
    </location>
    <ligand>
        <name>acetyl-CoA</name>
        <dbReference type="ChEBI" id="CHEBI:57288"/>
        <label>2</label>
    </ligand>
</feature>
<dbReference type="RefSeq" id="WP_036336787.1">
    <property type="nucleotide sequence ID" value="NZ_JPMX01000067.1"/>
</dbReference>
<feature type="binding site" evidence="4">
    <location>
        <begin position="92"/>
        <end position="94"/>
    </location>
    <ligand>
        <name>acetyl-CoA</name>
        <dbReference type="ChEBI" id="CHEBI:57288"/>
        <label>1</label>
    </ligand>
</feature>
<evidence type="ECO:0000259" key="5">
    <source>
        <dbReference type="PROSITE" id="PS51186"/>
    </source>
</evidence>
<feature type="binding site" evidence="4">
    <location>
        <begin position="100"/>
        <end position="105"/>
    </location>
    <ligand>
        <name>acetyl-CoA</name>
        <dbReference type="ChEBI" id="CHEBI:57288"/>
        <label>1</label>
    </ligand>
</feature>
<keyword evidence="2 4" id="KW-0677">Repeat</keyword>
<comment type="subunit">
    <text evidence="4">Monomer.</text>
</comment>
<evidence type="ECO:0000256" key="4">
    <source>
        <dbReference type="HAMAP-Rule" id="MF_01698"/>
    </source>
</evidence>
<dbReference type="EMBL" id="JPMX01000067">
    <property type="protein sequence ID" value="KGH45833.1"/>
    <property type="molecule type" value="Genomic_DNA"/>
</dbReference>
<feature type="domain" description="N-acetyltransferase" evidence="5">
    <location>
        <begin position="15"/>
        <end position="162"/>
    </location>
</feature>
<comment type="similarity">
    <text evidence="4">Belongs to the acetyltransferase family. MshD subfamily.</text>
</comment>
<gene>
    <name evidence="4" type="primary">mshD</name>
    <name evidence="6" type="ORF">IN07_15075</name>
</gene>
<dbReference type="GO" id="GO:0010125">
    <property type="term" value="P:mycothiol biosynthetic process"/>
    <property type="evidence" value="ECO:0007669"/>
    <property type="project" value="UniProtKB-UniRule"/>
</dbReference>